<evidence type="ECO:0000256" key="2">
    <source>
        <dbReference type="ARBA" id="ARBA00022840"/>
    </source>
</evidence>
<dbReference type="InterPro" id="IPR013126">
    <property type="entry name" value="Hsp_70_fam"/>
</dbReference>
<dbReference type="SUPFAM" id="SSF53067">
    <property type="entry name" value="Actin-like ATPase domain"/>
    <property type="match status" value="1"/>
</dbReference>
<dbReference type="OrthoDB" id="5173286at2"/>
<feature type="region of interest" description="Disordered" evidence="4">
    <location>
        <begin position="414"/>
        <end position="544"/>
    </location>
</feature>
<feature type="compositionally biased region" description="Pro residues" evidence="4">
    <location>
        <begin position="516"/>
        <end position="527"/>
    </location>
</feature>
<evidence type="ECO:0000313" key="5">
    <source>
        <dbReference type="EMBL" id="SDU71818.1"/>
    </source>
</evidence>
<dbReference type="PANTHER" id="PTHR42749:SF1">
    <property type="entry name" value="CELL SHAPE-DETERMINING PROTEIN MREB"/>
    <property type="match status" value="1"/>
</dbReference>
<dbReference type="Gene3D" id="3.90.640.10">
    <property type="entry name" value="Actin, Chain A, domain 4"/>
    <property type="match status" value="1"/>
</dbReference>
<keyword evidence="1" id="KW-0547">Nucleotide-binding</keyword>
<keyword evidence="2" id="KW-0067">ATP-binding</keyword>
<gene>
    <name evidence="5" type="ORF">SAMN04488548_1343668</name>
</gene>
<name>A0A1H2KU29_9ACTN</name>
<dbReference type="Gene3D" id="3.30.420.40">
    <property type="match status" value="2"/>
</dbReference>
<evidence type="ECO:0000256" key="1">
    <source>
        <dbReference type="ARBA" id="ARBA00022741"/>
    </source>
</evidence>
<dbReference type="EMBL" id="FNLM01000034">
    <property type="protein sequence ID" value="SDU71818.1"/>
    <property type="molecule type" value="Genomic_DNA"/>
</dbReference>
<dbReference type="InterPro" id="IPR043129">
    <property type="entry name" value="ATPase_NBD"/>
</dbReference>
<dbReference type="AlphaFoldDB" id="A0A1H2KU29"/>
<feature type="compositionally biased region" description="Gly residues" evidence="4">
    <location>
        <begin position="530"/>
        <end position="539"/>
    </location>
</feature>
<reference evidence="5 6" key="1">
    <citation type="submission" date="2016-10" db="EMBL/GenBank/DDBJ databases">
        <authorList>
            <person name="de Groot N.N."/>
        </authorList>
    </citation>
    <scope>NUCLEOTIDE SEQUENCE [LARGE SCALE GENOMIC DNA]</scope>
    <source>
        <strain evidence="5 6">DSM 44215</strain>
    </source>
</reference>
<dbReference type="RefSeq" id="WP_074852241.1">
    <property type="nucleotide sequence ID" value="NZ_FNLM01000034.1"/>
</dbReference>
<evidence type="ECO:0000313" key="6">
    <source>
        <dbReference type="Proteomes" id="UP000183180"/>
    </source>
</evidence>
<evidence type="ECO:0000256" key="4">
    <source>
        <dbReference type="SAM" id="MobiDB-lite"/>
    </source>
</evidence>
<keyword evidence="3" id="KW-0143">Chaperone</keyword>
<dbReference type="GO" id="GO:0140662">
    <property type="term" value="F:ATP-dependent protein folding chaperone"/>
    <property type="evidence" value="ECO:0007669"/>
    <property type="project" value="InterPro"/>
</dbReference>
<feature type="compositionally biased region" description="Low complexity" evidence="4">
    <location>
        <begin position="425"/>
        <end position="499"/>
    </location>
</feature>
<evidence type="ECO:0000256" key="3">
    <source>
        <dbReference type="ARBA" id="ARBA00023186"/>
    </source>
</evidence>
<proteinExistence type="predicted"/>
<dbReference type="STRING" id="158898.SAMN04488548_1343668"/>
<dbReference type="Proteomes" id="UP000183180">
    <property type="component" value="Unassembled WGS sequence"/>
</dbReference>
<organism evidence="5 6">
    <name type="scientific">Gordonia westfalica</name>
    <dbReference type="NCBI Taxonomy" id="158898"/>
    <lineage>
        <taxon>Bacteria</taxon>
        <taxon>Bacillati</taxon>
        <taxon>Actinomycetota</taxon>
        <taxon>Actinomycetes</taxon>
        <taxon>Mycobacteriales</taxon>
        <taxon>Gordoniaceae</taxon>
        <taxon>Gordonia</taxon>
    </lineage>
</organism>
<dbReference type="Pfam" id="PF00012">
    <property type="entry name" value="HSP70"/>
    <property type="match status" value="1"/>
</dbReference>
<dbReference type="PANTHER" id="PTHR42749">
    <property type="entry name" value="CELL SHAPE-DETERMINING PROTEIN MREB"/>
    <property type="match status" value="1"/>
</dbReference>
<sequence length="565" mass="55698">MGIAIGVKIGSANSVAVVASEQSWESSLSAETAALVDVADFLDRVGDPVPVLDDHGRSRSAAQIHAEAVAELVARLEQADDSVAHLTVVHPDTWTPEAVDEARAALVARDGGPASEISWVAESLATLAAIEHSEGAFGDGLVIGYDLGASGLTVTVLATGTEPHVVGRPLRVDSVSGNEFDRLLLGHTLRVTGVDAELSDPGRASSALDDLTRLRAECRGAKESLSVDTDAVVDVRVGEATTVARLVRDDIEDLVRALIAESVAVIREALAGAGVDQAGGHRVPVSAIVLGGGGASIPLVTEVLSSTLRVPVILDPQPATASAAGAALIGIAAFGAHDLAPTVGVPGQELAVLPGDRPLREIEPAPSTPVTAPAPRLSRRRRGILITAGAAALVLVSATGLSVGTGLVGSTGEATPPPAGAVTTSAGSAPVTPGAPAPTVAGADSRTRTADAATDTGTPAPGTGAPRRTTVAAPSAGSPAPGTTTPRGQAPAPGGQTPAPAAPPAPSNPGTSPVPDENPPADSPEPSPGEGSGGGGITPGGVLQVPGKVLDGTGQVLCGVTGVIC</sequence>
<dbReference type="GO" id="GO:0005524">
    <property type="term" value="F:ATP binding"/>
    <property type="evidence" value="ECO:0007669"/>
    <property type="project" value="UniProtKB-KW"/>
</dbReference>
<protein>
    <submittedName>
        <fullName evidence="5">Hsp70 protein</fullName>
    </submittedName>
</protein>
<accession>A0A1H2KU29</accession>